<evidence type="ECO:0000256" key="2">
    <source>
        <dbReference type="SAM" id="Phobius"/>
    </source>
</evidence>
<dbReference type="Proteomes" id="UP000244682">
    <property type="component" value="Chromosome"/>
</dbReference>
<feature type="region of interest" description="Disordered" evidence="1">
    <location>
        <begin position="133"/>
        <end position="152"/>
    </location>
</feature>
<name>A0AAU8ZMQ2_MORMO</name>
<evidence type="ECO:0000313" key="4">
    <source>
        <dbReference type="Proteomes" id="UP000244682"/>
    </source>
</evidence>
<evidence type="ECO:0000256" key="1">
    <source>
        <dbReference type="SAM" id="MobiDB-lite"/>
    </source>
</evidence>
<proteinExistence type="predicted"/>
<gene>
    <name evidence="3" type="ORF">AM380_11030</name>
</gene>
<keyword evidence="2" id="KW-0812">Transmembrane</keyword>
<dbReference type="AlphaFoldDB" id="A0AAU8ZMQ2"/>
<sequence length="374" mass="40273">MFNPELKPLQPASPGNARLTIRNWDGAGENVTLTIQRNQDRNYLNDEGHWVGNAFEHRLSLIPDGDNYQIDLDKQFVDPLVTNIQMAYRLTLRDDEGNQDIGTLKIHSGVQSSQAQGHQEAIKSGAVLSSTAPVAAAAEPAPEPESAEQEEPEILPDDLIAEPDILQAAPADAPAKKKKSPAGIIIAVILLLAVAGALVWFFVLKDKTAEIPPVPPVPAEQIKPAEEPPAAEPEPQKEPAPEEPAVTEPKPDPEPVAAGAEGACSTENMKTGNALAFVQSCLKSHPTDPAILSTIEAAVANKQCDVAQRLYAYKAQAGDAKIAFKYAQEYDPDVKTPGECFSADKETAIYWYEAAVRSDPQNTEAKARLDALKK</sequence>
<organism evidence="3 4">
    <name type="scientific">Morganella morganii</name>
    <name type="common">Proteus morganii</name>
    <dbReference type="NCBI Taxonomy" id="582"/>
    <lineage>
        <taxon>Bacteria</taxon>
        <taxon>Pseudomonadati</taxon>
        <taxon>Pseudomonadota</taxon>
        <taxon>Gammaproteobacteria</taxon>
        <taxon>Enterobacterales</taxon>
        <taxon>Morganellaceae</taxon>
        <taxon>Morganella</taxon>
    </lineage>
</organism>
<evidence type="ECO:0000313" key="3">
    <source>
        <dbReference type="EMBL" id="AWC94132.1"/>
    </source>
</evidence>
<feature type="transmembrane region" description="Helical" evidence="2">
    <location>
        <begin position="182"/>
        <end position="203"/>
    </location>
</feature>
<accession>A0AAU8ZMQ2</accession>
<feature type="region of interest" description="Disordered" evidence="1">
    <location>
        <begin position="213"/>
        <end position="261"/>
    </location>
</feature>
<keyword evidence="2" id="KW-0472">Membrane</keyword>
<dbReference type="RefSeq" id="WP_108656317.1">
    <property type="nucleotide sequence ID" value="NZ_CP028956.1"/>
</dbReference>
<dbReference type="EMBL" id="CP028956">
    <property type="protein sequence ID" value="AWC94132.1"/>
    <property type="molecule type" value="Genomic_DNA"/>
</dbReference>
<reference evidence="3 4" key="1">
    <citation type="submission" date="2018-04" db="EMBL/GenBank/DDBJ databases">
        <title>Whole genome sequencing of Morganella morganii AR_0133.</title>
        <authorList>
            <person name="Conlan S."/>
            <person name="Thomas P.J."/>
            <person name="Mullikin J."/>
            <person name="Frank K.M."/>
            <person name="Segre J.A."/>
        </authorList>
    </citation>
    <scope>NUCLEOTIDE SEQUENCE [LARGE SCALE GENOMIC DNA]</scope>
    <source>
        <strain evidence="3 4">AR_0133</strain>
    </source>
</reference>
<protein>
    <submittedName>
        <fullName evidence="3">Uncharacterized protein</fullName>
    </submittedName>
</protein>
<keyword evidence="2" id="KW-1133">Transmembrane helix</keyword>